<keyword evidence="2 8" id="KW-0436">Ligase</keyword>
<dbReference type="Pfam" id="PF00579">
    <property type="entry name" value="tRNA-synt_1b"/>
    <property type="match status" value="1"/>
</dbReference>
<feature type="non-terminal residue" evidence="9">
    <location>
        <position position="114"/>
    </location>
</feature>
<keyword evidence="5 8" id="KW-0648">Protein biosynthesis</keyword>
<reference evidence="10" key="1">
    <citation type="submission" date="2018-06" db="EMBL/GenBank/DDBJ databases">
        <authorList>
            <consortium name="Pathogen Informatics"/>
        </authorList>
    </citation>
    <scope>NUCLEOTIDE SEQUENCE [LARGE SCALE GENOMIC DNA]</scope>
    <source>
        <strain evidence="10">NCTC10124</strain>
    </source>
</reference>
<evidence type="ECO:0000313" key="9">
    <source>
        <dbReference type="EMBL" id="SYV93589.1"/>
    </source>
</evidence>
<keyword evidence="4 8" id="KW-0067">ATP-binding</keyword>
<keyword evidence="6 8" id="KW-0030">Aminoacyl-tRNA synthetase</keyword>
<evidence type="ECO:0000313" key="10">
    <source>
        <dbReference type="Proteomes" id="UP000259328"/>
    </source>
</evidence>
<evidence type="ECO:0000256" key="6">
    <source>
        <dbReference type="ARBA" id="ARBA00023146"/>
    </source>
</evidence>
<dbReference type="EMBL" id="LS991953">
    <property type="protein sequence ID" value="SYV93589.1"/>
    <property type="molecule type" value="Genomic_DNA"/>
</dbReference>
<comment type="catalytic activity">
    <reaction evidence="7">
        <text>tRNA(Tyr) + L-tyrosine + ATP = L-tyrosyl-tRNA(Tyr) + AMP + diphosphate + H(+)</text>
        <dbReference type="Rhea" id="RHEA:10220"/>
        <dbReference type="Rhea" id="RHEA-COMP:9706"/>
        <dbReference type="Rhea" id="RHEA-COMP:9707"/>
        <dbReference type="ChEBI" id="CHEBI:15378"/>
        <dbReference type="ChEBI" id="CHEBI:30616"/>
        <dbReference type="ChEBI" id="CHEBI:33019"/>
        <dbReference type="ChEBI" id="CHEBI:58315"/>
        <dbReference type="ChEBI" id="CHEBI:78442"/>
        <dbReference type="ChEBI" id="CHEBI:78536"/>
        <dbReference type="ChEBI" id="CHEBI:456215"/>
        <dbReference type="EC" id="6.1.1.1"/>
    </reaction>
</comment>
<accession>A0A3B0PAL7</accession>
<dbReference type="GO" id="GO:0004831">
    <property type="term" value="F:tyrosine-tRNA ligase activity"/>
    <property type="evidence" value="ECO:0007669"/>
    <property type="project" value="UniProtKB-EC"/>
</dbReference>
<dbReference type="GO" id="GO:0006437">
    <property type="term" value="P:tyrosyl-tRNA aminoacylation"/>
    <property type="evidence" value="ECO:0007669"/>
    <property type="project" value="InterPro"/>
</dbReference>
<name>A0A3B0PAL7_MYCSY</name>
<evidence type="ECO:0000256" key="2">
    <source>
        <dbReference type="ARBA" id="ARBA00022598"/>
    </source>
</evidence>
<evidence type="ECO:0000256" key="8">
    <source>
        <dbReference type="RuleBase" id="RU363036"/>
    </source>
</evidence>
<dbReference type="SUPFAM" id="SSF52374">
    <property type="entry name" value="Nucleotidylyl transferase"/>
    <property type="match status" value="1"/>
</dbReference>
<sequence>MIGDPSFRSTERVLLSTEELLKNKNKIKSQLESFGLKVFDNYEIYKDISFLDFLKNIGKLINVSYMLAKDSVKDRLAQGLSFTEFSYQIIQGYDFLHLYQNQDIFVQYGGSDQW</sequence>
<evidence type="ECO:0000256" key="7">
    <source>
        <dbReference type="ARBA" id="ARBA00048248"/>
    </source>
</evidence>
<gene>
    <name evidence="9" type="primary">tyrS_2</name>
    <name evidence="9" type="ORF">NCTC10124_01343</name>
</gene>
<dbReference type="EC" id="6.1.1.1" evidence="1"/>
<organism evidence="9 10">
    <name type="scientific">Mycoplasmopsis synoviae</name>
    <name type="common">Mycoplasma synoviae</name>
    <dbReference type="NCBI Taxonomy" id="2109"/>
    <lineage>
        <taxon>Bacteria</taxon>
        <taxon>Bacillati</taxon>
        <taxon>Mycoplasmatota</taxon>
        <taxon>Mycoplasmoidales</taxon>
        <taxon>Metamycoplasmataceae</taxon>
        <taxon>Mycoplasmopsis</taxon>
    </lineage>
</organism>
<dbReference type="InterPro" id="IPR002307">
    <property type="entry name" value="Tyr-tRNA-ligase"/>
</dbReference>
<protein>
    <recommendedName>
        <fullName evidence="1">tyrosine--tRNA ligase</fullName>
        <ecNumber evidence="1">6.1.1.1</ecNumber>
    </recommendedName>
</protein>
<evidence type="ECO:0000256" key="4">
    <source>
        <dbReference type="ARBA" id="ARBA00022840"/>
    </source>
</evidence>
<dbReference type="PRINTS" id="PR01040">
    <property type="entry name" value="TRNASYNTHTYR"/>
</dbReference>
<dbReference type="GO" id="GO:0005524">
    <property type="term" value="F:ATP binding"/>
    <property type="evidence" value="ECO:0007669"/>
    <property type="project" value="UniProtKB-KW"/>
</dbReference>
<dbReference type="Gene3D" id="3.40.50.620">
    <property type="entry name" value="HUPs"/>
    <property type="match status" value="1"/>
</dbReference>
<dbReference type="AlphaFoldDB" id="A0A3B0PAL7"/>
<dbReference type="InterPro" id="IPR024088">
    <property type="entry name" value="Tyr-tRNA-ligase_bac-type"/>
</dbReference>
<evidence type="ECO:0000256" key="5">
    <source>
        <dbReference type="ARBA" id="ARBA00022917"/>
    </source>
</evidence>
<evidence type="ECO:0000256" key="3">
    <source>
        <dbReference type="ARBA" id="ARBA00022741"/>
    </source>
</evidence>
<dbReference type="InterPro" id="IPR014729">
    <property type="entry name" value="Rossmann-like_a/b/a_fold"/>
</dbReference>
<evidence type="ECO:0000256" key="1">
    <source>
        <dbReference type="ARBA" id="ARBA00013160"/>
    </source>
</evidence>
<dbReference type="InterPro" id="IPR002305">
    <property type="entry name" value="aa-tRNA-synth_Ic"/>
</dbReference>
<keyword evidence="3 8" id="KW-0547">Nucleotide-binding</keyword>
<comment type="similarity">
    <text evidence="8">Belongs to the class-I aminoacyl-tRNA synthetase family.</text>
</comment>
<dbReference type="PANTHER" id="PTHR11766:SF0">
    <property type="entry name" value="TYROSINE--TRNA LIGASE, MITOCHONDRIAL"/>
    <property type="match status" value="1"/>
</dbReference>
<proteinExistence type="inferred from homology"/>
<dbReference type="PANTHER" id="PTHR11766">
    <property type="entry name" value="TYROSYL-TRNA SYNTHETASE"/>
    <property type="match status" value="1"/>
</dbReference>
<dbReference type="GO" id="GO:0005829">
    <property type="term" value="C:cytosol"/>
    <property type="evidence" value="ECO:0007669"/>
    <property type="project" value="TreeGrafter"/>
</dbReference>
<dbReference type="Proteomes" id="UP000259328">
    <property type="component" value="Chromosome"/>
</dbReference>